<evidence type="ECO:0000313" key="13">
    <source>
        <dbReference type="EMBL" id="AKQ02395.1"/>
    </source>
</evidence>
<sequence length="195" mass="22327">MYTIGIDEVGRGALAGPVVVAAVALPKGFYPRQVGLPPLRDSKRLSHRQRVIWFDYLKAQPEVFYASARVYQSQIDRKNIARAANIAASRALDRMLEYFPIDEFSIFLDGSLYLGSTRHKDLRARTVIRGDEKFISIRLASIVAKVTRDAYMTRLNERYPAYEFPQHKGYGTELHRAMIRKHGPSNAHRLTYIKN</sequence>
<dbReference type="PANTHER" id="PTHR10954">
    <property type="entry name" value="RIBONUCLEASE H2 SUBUNIT A"/>
    <property type="match status" value="1"/>
</dbReference>
<organism evidence="13">
    <name type="scientific">uncultured Parcubacteria bacterium Rifle_16ft_4_minimus_37647</name>
    <dbReference type="NCBI Taxonomy" id="1665140"/>
    <lineage>
        <taxon>Bacteria</taxon>
        <taxon>Candidatus Parcubacteria</taxon>
        <taxon>environmental samples</taxon>
    </lineage>
</organism>
<evidence type="ECO:0000256" key="7">
    <source>
        <dbReference type="ARBA" id="ARBA00022723"/>
    </source>
</evidence>
<dbReference type="PANTHER" id="PTHR10954:SF18">
    <property type="entry name" value="RIBONUCLEASE HII"/>
    <property type="match status" value="1"/>
</dbReference>
<dbReference type="GO" id="GO:0004523">
    <property type="term" value="F:RNA-DNA hybrid ribonuclease activity"/>
    <property type="evidence" value="ECO:0007669"/>
    <property type="project" value="UniProtKB-UniRule"/>
</dbReference>
<evidence type="ECO:0000256" key="5">
    <source>
        <dbReference type="ARBA" id="ARBA00022490"/>
    </source>
</evidence>
<keyword evidence="7 10" id="KW-0479">Metal-binding</keyword>
<evidence type="ECO:0000256" key="9">
    <source>
        <dbReference type="ARBA" id="ARBA00022801"/>
    </source>
</evidence>
<evidence type="ECO:0000256" key="10">
    <source>
        <dbReference type="PROSITE-ProRule" id="PRU01319"/>
    </source>
</evidence>
<proteinExistence type="inferred from homology"/>
<evidence type="ECO:0000256" key="1">
    <source>
        <dbReference type="ARBA" id="ARBA00000077"/>
    </source>
</evidence>
<feature type="domain" description="RNase H type-2" evidence="12">
    <location>
        <begin position="1"/>
        <end position="195"/>
    </location>
</feature>
<evidence type="ECO:0000256" key="8">
    <source>
        <dbReference type="ARBA" id="ARBA00022759"/>
    </source>
</evidence>
<comment type="similarity">
    <text evidence="11">Belongs to the RNase HII family.</text>
</comment>
<keyword evidence="5" id="KW-0963">Cytoplasm</keyword>
<evidence type="ECO:0000256" key="2">
    <source>
        <dbReference type="ARBA" id="ARBA00001946"/>
    </source>
</evidence>
<comment type="cofactor">
    <cofactor evidence="2">
        <name>Mg(2+)</name>
        <dbReference type="ChEBI" id="CHEBI:18420"/>
    </cofactor>
</comment>
<dbReference type="GO" id="GO:0032299">
    <property type="term" value="C:ribonuclease H2 complex"/>
    <property type="evidence" value="ECO:0007669"/>
    <property type="project" value="TreeGrafter"/>
</dbReference>
<dbReference type="InterPro" id="IPR024567">
    <property type="entry name" value="RNase_HII/HIII_dom"/>
</dbReference>
<dbReference type="NCBIfam" id="NF000595">
    <property type="entry name" value="PRK00015.1-3"/>
    <property type="match status" value="1"/>
</dbReference>
<evidence type="ECO:0000259" key="12">
    <source>
        <dbReference type="PROSITE" id="PS51975"/>
    </source>
</evidence>
<dbReference type="InterPro" id="IPR001352">
    <property type="entry name" value="RNase_HII/HIII"/>
</dbReference>
<keyword evidence="6 10" id="KW-0540">Nuclease</keyword>
<dbReference type="SUPFAM" id="SSF53098">
    <property type="entry name" value="Ribonuclease H-like"/>
    <property type="match status" value="1"/>
</dbReference>
<dbReference type="GO" id="GO:0005737">
    <property type="term" value="C:cytoplasm"/>
    <property type="evidence" value="ECO:0007669"/>
    <property type="project" value="UniProtKB-SubCell"/>
</dbReference>
<evidence type="ECO:0000256" key="6">
    <source>
        <dbReference type="ARBA" id="ARBA00022722"/>
    </source>
</evidence>
<dbReference type="GO" id="GO:0003723">
    <property type="term" value="F:RNA binding"/>
    <property type="evidence" value="ECO:0007669"/>
    <property type="project" value="UniProtKB-UniRule"/>
</dbReference>
<dbReference type="Gene3D" id="3.30.420.10">
    <property type="entry name" value="Ribonuclease H-like superfamily/Ribonuclease H"/>
    <property type="match status" value="1"/>
</dbReference>
<protein>
    <recommendedName>
        <fullName evidence="11">Ribonuclease</fullName>
        <ecNumber evidence="11">3.1.26.4</ecNumber>
    </recommendedName>
</protein>
<comment type="catalytic activity">
    <reaction evidence="1 10 11">
        <text>Endonucleolytic cleavage to 5'-phosphomonoester.</text>
        <dbReference type="EC" id="3.1.26.4"/>
    </reaction>
</comment>
<name>A0A0H4T6R9_9BACT</name>
<dbReference type="Pfam" id="PF01351">
    <property type="entry name" value="RNase_HII"/>
    <property type="match status" value="1"/>
</dbReference>
<comment type="cofactor">
    <cofactor evidence="10">
        <name>Mn(2+)</name>
        <dbReference type="ChEBI" id="CHEBI:29035"/>
    </cofactor>
    <cofactor evidence="10">
        <name>Mg(2+)</name>
        <dbReference type="ChEBI" id="CHEBI:18420"/>
    </cofactor>
    <text evidence="10">Manganese or magnesium. Binds 1 divalent metal ion per monomer in the absence of substrate. May bind a second metal ion after substrate binding.</text>
</comment>
<comment type="function">
    <text evidence="3 11">Endonuclease that specifically degrades the RNA of RNA-DNA hybrids.</text>
</comment>
<reference evidence="13" key="1">
    <citation type="journal article" date="2015" name="ISME J.">
        <title>Aquifer environment selects for microbial species cohorts in sediment and groundwater.</title>
        <authorList>
            <person name="Hug L.A."/>
            <person name="Thomas B.C."/>
            <person name="Brown C.T."/>
            <person name="Frischkorn K.R."/>
            <person name="Williams K.H."/>
            <person name="Tringe S.G."/>
            <person name="Banfield J.F."/>
        </authorList>
    </citation>
    <scope>NUCLEOTIDE SEQUENCE</scope>
</reference>
<dbReference type="EC" id="3.1.26.4" evidence="11"/>
<keyword evidence="9 10" id="KW-0378">Hydrolase</keyword>
<evidence type="ECO:0000256" key="4">
    <source>
        <dbReference type="ARBA" id="ARBA00004496"/>
    </source>
</evidence>
<feature type="binding site" evidence="10">
    <location>
        <position position="109"/>
    </location>
    <ligand>
        <name>a divalent metal cation</name>
        <dbReference type="ChEBI" id="CHEBI:60240"/>
    </ligand>
</feature>
<dbReference type="InterPro" id="IPR036397">
    <property type="entry name" value="RNaseH_sf"/>
</dbReference>
<dbReference type="EMBL" id="KT007000">
    <property type="protein sequence ID" value="AKQ02395.1"/>
    <property type="molecule type" value="Genomic_DNA"/>
</dbReference>
<dbReference type="GO" id="GO:0043137">
    <property type="term" value="P:DNA replication, removal of RNA primer"/>
    <property type="evidence" value="ECO:0007669"/>
    <property type="project" value="TreeGrafter"/>
</dbReference>
<comment type="subcellular location">
    <subcellularLocation>
        <location evidence="4">Cytoplasm</location>
    </subcellularLocation>
</comment>
<accession>A0A0H4T6R9</accession>
<evidence type="ECO:0000256" key="11">
    <source>
        <dbReference type="RuleBase" id="RU003515"/>
    </source>
</evidence>
<dbReference type="GO" id="GO:0046872">
    <property type="term" value="F:metal ion binding"/>
    <property type="evidence" value="ECO:0007669"/>
    <property type="project" value="UniProtKB-KW"/>
</dbReference>
<dbReference type="PROSITE" id="PS51975">
    <property type="entry name" value="RNASE_H_2"/>
    <property type="match status" value="1"/>
</dbReference>
<evidence type="ECO:0000256" key="3">
    <source>
        <dbReference type="ARBA" id="ARBA00004065"/>
    </source>
</evidence>
<feature type="binding site" evidence="10">
    <location>
        <position position="7"/>
    </location>
    <ligand>
        <name>a divalent metal cation</name>
        <dbReference type="ChEBI" id="CHEBI:60240"/>
    </ligand>
</feature>
<feature type="binding site" evidence="10">
    <location>
        <position position="8"/>
    </location>
    <ligand>
        <name>a divalent metal cation</name>
        <dbReference type="ChEBI" id="CHEBI:60240"/>
    </ligand>
</feature>
<keyword evidence="8 10" id="KW-0255">Endonuclease</keyword>
<dbReference type="GO" id="GO:0006298">
    <property type="term" value="P:mismatch repair"/>
    <property type="evidence" value="ECO:0007669"/>
    <property type="project" value="TreeGrafter"/>
</dbReference>
<dbReference type="AlphaFoldDB" id="A0A0H4T6R9"/>
<dbReference type="InterPro" id="IPR012337">
    <property type="entry name" value="RNaseH-like_sf"/>
</dbReference>